<dbReference type="GO" id="GO:1990904">
    <property type="term" value="C:ribonucleoprotein complex"/>
    <property type="evidence" value="ECO:0007669"/>
    <property type="project" value="UniProtKB-KW"/>
</dbReference>
<evidence type="ECO:0000256" key="2">
    <source>
        <dbReference type="ARBA" id="ARBA00007814"/>
    </source>
</evidence>
<dbReference type="Pfam" id="PF05731">
    <property type="entry name" value="TROVE"/>
    <property type="match status" value="1"/>
</dbReference>
<dbReference type="Gene3D" id="3.10.28.10">
    <property type="entry name" value="Homing endonucleases"/>
    <property type="match status" value="1"/>
</dbReference>
<evidence type="ECO:0000259" key="9">
    <source>
        <dbReference type="PROSITE" id="PS50819"/>
    </source>
</evidence>
<feature type="domain" description="TROVE" evidence="10">
    <location>
        <begin position="25"/>
        <end position="370"/>
    </location>
</feature>
<keyword evidence="6" id="KW-0694">RNA-binding</keyword>
<dbReference type="InterPro" id="IPR004042">
    <property type="entry name" value="Intein_endonuc_central"/>
</dbReference>
<keyword evidence="3" id="KW-0963">Cytoplasm</keyword>
<evidence type="ECO:0000313" key="12">
    <source>
        <dbReference type="Proteomes" id="UP000199028"/>
    </source>
</evidence>
<proteinExistence type="inferred from homology"/>
<dbReference type="SUPFAM" id="SSF51294">
    <property type="entry name" value="Hedgehog/intein (Hint) domain"/>
    <property type="match status" value="1"/>
</dbReference>
<keyword evidence="7" id="KW-0651">Protein splicing</keyword>
<protein>
    <submittedName>
        <fullName evidence="11">Intein C-terminal splicing region/intein N-terminal splicing region</fullName>
    </submittedName>
</protein>
<dbReference type="GO" id="GO:0005737">
    <property type="term" value="C:cytoplasm"/>
    <property type="evidence" value="ECO:0007669"/>
    <property type="project" value="UniProtKB-SubCell"/>
</dbReference>
<dbReference type="InterPro" id="IPR036844">
    <property type="entry name" value="Hint_dom_sf"/>
</dbReference>
<dbReference type="Pfam" id="PF14890">
    <property type="entry name" value="Intein_splicing"/>
    <property type="match status" value="1"/>
</dbReference>
<evidence type="ECO:0000256" key="6">
    <source>
        <dbReference type="ARBA" id="ARBA00022884"/>
    </source>
</evidence>
<evidence type="ECO:0000256" key="3">
    <source>
        <dbReference type="ARBA" id="ARBA00022490"/>
    </source>
</evidence>
<dbReference type="RefSeq" id="WP_090067399.1">
    <property type="nucleotide sequence ID" value="NZ_FOFT01000008.1"/>
</dbReference>
<evidence type="ECO:0000256" key="1">
    <source>
        <dbReference type="ARBA" id="ARBA00004496"/>
    </source>
</evidence>
<evidence type="ECO:0000256" key="8">
    <source>
        <dbReference type="ARBA" id="ARBA00023274"/>
    </source>
</evidence>
<feature type="domain" description="DOD-type homing endonuclease" evidence="9">
    <location>
        <begin position="421"/>
        <end position="563"/>
    </location>
</feature>
<dbReference type="PRINTS" id="PR00379">
    <property type="entry name" value="INTEIN"/>
</dbReference>
<organism evidence="11 12">
    <name type="scientific">Lentzea flaviverrucosa</name>
    <dbReference type="NCBI Taxonomy" id="200379"/>
    <lineage>
        <taxon>Bacteria</taxon>
        <taxon>Bacillati</taxon>
        <taxon>Actinomycetota</taxon>
        <taxon>Actinomycetes</taxon>
        <taxon>Pseudonocardiales</taxon>
        <taxon>Pseudonocardiaceae</taxon>
        <taxon>Lentzea</taxon>
    </lineage>
</organism>
<dbReference type="GO" id="GO:0016539">
    <property type="term" value="P:intein-mediated protein splicing"/>
    <property type="evidence" value="ECO:0007669"/>
    <property type="project" value="InterPro"/>
</dbReference>
<gene>
    <name evidence="11" type="ORF">SAMN05216195_108350</name>
</gene>
<dbReference type="InterPro" id="IPR006142">
    <property type="entry name" value="INTEIN"/>
</dbReference>
<comment type="similarity">
    <text evidence="2">Belongs to the Ro 60 kDa family.</text>
</comment>
<dbReference type="SUPFAM" id="SSF53300">
    <property type="entry name" value="vWA-like"/>
    <property type="match status" value="1"/>
</dbReference>
<dbReference type="PANTHER" id="PTHR14202">
    <property type="entry name" value="60 KDA RIBONUCLEOPROTEIN SSA/RO"/>
    <property type="match status" value="1"/>
</dbReference>
<dbReference type="CDD" id="cd00081">
    <property type="entry name" value="Hint"/>
    <property type="match status" value="1"/>
</dbReference>
<dbReference type="InterPro" id="IPR008858">
    <property type="entry name" value="TROVE_dom"/>
</dbReference>
<dbReference type="InterPro" id="IPR040322">
    <property type="entry name" value="TROVE2"/>
</dbReference>
<evidence type="ECO:0000256" key="4">
    <source>
        <dbReference type="ARBA" id="ARBA00022723"/>
    </source>
</evidence>
<dbReference type="InterPro" id="IPR037214">
    <property type="entry name" value="TROVE_dom_sf"/>
</dbReference>
<dbReference type="GO" id="GO:0003723">
    <property type="term" value="F:RNA binding"/>
    <property type="evidence" value="ECO:0007669"/>
    <property type="project" value="UniProtKB-KW"/>
</dbReference>
<dbReference type="Gene3D" id="2.170.16.10">
    <property type="entry name" value="Hedgehog/Intein (Hint) domain"/>
    <property type="match status" value="2"/>
</dbReference>
<dbReference type="InterPro" id="IPR004860">
    <property type="entry name" value="LAGLIDADG_dom"/>
</dbReference>
<keyword evidence="12" id="KW-1185">Reference proteome</keyword>
<dbReference type="PROSITE" id="PS50988">
    <property type="entry name" value="TROVE"/>
    <property type="match status" value="2"/>
</dbReference>
<dbReference type="PANTHER" id="PTHR14202:SF0">
    <property type="entry name" value="RNA-BINDING PROTEIN RO60"/>
    <property type="match status" value="1"/>
</dbReference>
<evidence type="ECO:0000313" key="11">
    <source>
        <dbReference type="EMBL" id="SES05529.1"/>
    </source>
</evidence>
<dbReference type="Gene3D" id="3.40.50.410">
    <property type="entry name" value="von Willebrand factor, type A domain"/>
    <property type="match status" value="1"/>
</dbReference>
<evidence type="ECO:0000256" key="7">
    <source>
        <dbReference type="ARBA" id="ARBA00023000"/>
    </source>
</evidence>
<dbReference type="InterPro" id="IPR003587">
    <property type="entry name" value="Hint_dom_N"/>
</dbReference>
<dbReference type="AlphaFoldDB" id="A0A1H9U850"/>
<dbReference type="PROSITE" id="PS50817">
    <property type="entry name" value="INTEIN_N_TER"/>
    <property type="match status" value="1"/>
</dbReference>
<dbReference type="GO" id="GO:0046872">
    <property type="term" value="F:metal ion binding"/>
    <property type="evidence" value="ECO:0007669"/>
    <property type="project" value="UniProtKB-KW"/>
</dbReference>
<dbReference type="NCBIfam" id="TIGR01443">
    <property type="entry name" value="intein_Cterm"/>
    <property type="match status" value="1"/>
</dbReference>
<keyword evidence="5" id="KW-0068">Autocatalytic cleavage</keyword>
<dbReference type="GO" id="GO:0004519">
    <property type="term" value="F:endonuclease activity"/>
    <property type="evidence" value="ECO:0007669"/>
    <property type="project" value="InterPro"/>
</dbReference>
<dbReference type="Proteomes" id="UP000199028">
    <property type="component" value="Unassembled WGS sequence"/>
</dbReference>
<dbReference type="PROSITE" id="PS50818">
    <property type="entry name" value="INTEIN_C_TER"/>
    <property type="match status" value="1"/>
</dbReference>
<dbReference type="OrthoDB" id="208855at2"/>
<comment type="subcellular location">
    <subcellularLocation>
        <location evidence="1">Cytoplasm</location>
    </subcellularLocation>
</comment>
<dbReference type="PROSITE" id="PS50819">
    <property type="entry name" value="INTEIN_ENDONUCLEASE"/>
    <property type="match status" value="1"/>
</dbReference>
<dbReference type="InterPro" id="IPR027434">
    <property type="entry name" value="Homing_endonucl"/>
</dbReference>
<sequence>MAKFNIFRARPAGTSPVATAPVPTSVTCEGGDGYARDTKSELFLLAVSNMGGEDTFYESGTQRDNRFAQLVHKAALSDPEWTARLLQWLRNEANMRTASLVGAAEFVLARLVAESDAGVTNRAVVASVLQRADEPGELLAYWTGQNGRRVPKPIKRGIADAVQRLYNERAVLKWDSDARGFRMADVLNLAHPSPAAPWQGALFQHVLDRRRSADADVPADLRVIAARRELMAWPVEQRRALFERPDAVDVLRRAGMTWESVAGWLQGPLTREVWEALAPSMGYMACLAEGTPVWLADGTTAPIEEVVGRRLPVLSYDKAWDTRPVKYGANQGPRDHSVGNLVPTMPSAWLDTGIRQVMTIRFASGRTVDATADHRWIRQRRTGRQAWEWTTSDELRPGDRIPAPLTAGYFGDEGDAWDGYFVGAMLGDGGMTALTPEFHGDPDDGAVAFMREYAAKHGCRTSETANGRIIRLRFPFKQWKRNPVTEVLRAYDVWGKRCEVKALPNRPFSREFWIGALSGLIDTDGYVRERINAKGTVHGSVEYATVSRRLAEQVSDALLRLGVTNIVRERAIQVSSGRIQGRYPIHIVEVNRATALVRLAELLDLRISYKSAKLARLAELLAHVQPAFSEMHGYDEAIALDRIVSIEDGGERPTYCVTVEPSNVFVAAGLVTGNCLRNLRNFDEAGMSDEAAAAVAARLADPGQVARSRQFPFRFLSAYEAAPSLRWGHALDQALQASLSNLPALPGRSLILVDTSASMTTGAISARSKVTPAKAAAVFGVALGAKGEQVDVVGFADGTFRHDIARGASVIREVDRFLKRIGEVGHGTDIVGSLKRTYRRHDRVFIISDMQTMSGYYGQGVSDVVPAHVPVYGFNLGGYRNAAYATGKANRHEFGGLTDATFRAVPLLEAGRDATWPF</sequence>
<name>A0A1H9U850_9PSEU</name>
<dbReference type="SUPFAM" id="SSF140864">
    <property type="entry name" value="TROVE domain-like"/>
    <property type="match status" value="2"/>
</dbReference>
<dbReference type="InterPro" id="IPR006141">
    <property type="entry name" value="Intein_N"/>
</dbReference>
<keyword evidence="4" id="KW-0479">Metal-binding</keyword>
<dbReference type="SUPFAM" id="SSF55608">
    <property type="entry name" value="Homing endonucleases"/>
    <property type="match status" value="1"/>
</dbReference>
<dbReference type="Pfam" id="PF14528">
    <property type="entry name" value="LAGLIDADG_3"/>
    <property type="match status" value="1"/>
</dbReference>
<accession>A0A1H9U850</accession>
<dbReference type="EMBL" id="FOFT01000008">
    <property type="protein sequence ID" value="SES05529.1"/>
    <property type="molecule type" value="Genomic_DNA"/>
</dbReference>
<keyword evidence="8" id="KW-0687">Ribonucleoprotein</keyword>
<reference evidence="12" key="1">
    <citation type="submission" date="2016-10" db="EMBL/GenBank/DDBJ databases">
        <authorList>
            <person name="Varghese N."/>
            <person name="Submissions S."/>
        </authorList>
    </citation>
    <scope>NUCLEOTIDE SEQUENCE [LARGE SCALE GENOMIC DNA]</scope>
    <source>
        <strain evidence="12">CGMCC 4.578</strain>
    </source>
</reference>
<evidence type="ECO:0000256" key="5">
    <source>
        <dbReference type="ARBA" id="ARBA00022813"/>
    </source>
</evidence>
<evidence type="ECO:0000259" key="10">
    <source>
        <dbReference type="PROSITE" id="PS50988"/>
    </source>
</evidence>
<dbReference type="InterPro" id="IPR036465">
    <property type="entry name" value="vWFA_dom_sf"/>
</dbReference>
<feature type="domain" description="TROVE" evidence="10">
    <location>
        <begin position="676"/>
        <end position="747"/>
    </location>
</feature>
<dbReference type="InterPro" id="IPR030934">
    <property type="entry name" value="Intein_C"/>
</dbReference>
<dbReference type="SMART" id="SM00306">
    <property type="entry name" value="HintN"/>
    <property type="match status" value="1"/>
</dbReference>